<comment type="subcellular location">
    <subcellularLocation>
        <location evidence="9">Cytoplasm</location>
    </subcellularLocation>
</comment>
<evidence type="ECO:0000256" key="1">
    <source>
        <dbReference type="ARBA" id="ARBA00008748"/>
    </source>
</evidence>
<protein>
    <recommendedName>
        <fullName evidence="9">Acetate kinase</fullName>
        <ecNumber evidence="9">2.7.2.1</ecNumber>
    </recommendedName>
    <alternativeName>
        <fullName evidence="9">Acetokinase</fullName>
    </alternativeName>
</protein>
<dbReference type="GO" id="GO:0006085">
    <property type="term" value="P:acetyl-CoA biosynthetic process"/>
    <property type="evidence" value="ECO:0007669"/>
    <property type="project" value="UniProtKB-UniRule"/>
</dbReference>
<evidence type="ECO:0000256" key="3">
    <source>
        <dbReference type="ARBA" id="ARBA00022679"/>
    </source>
</evidence>
<keyword evidence="5 9" id="KW-0547">Nucleotide-binding</keyword>
<dbReference type="HAMAP" id="MF_00020">
    <property type="entry name" value="Acetate_kinase"/>
    <property type="match status" value="1"/>
</dbReference>
<dbReference type="InterPro" id="IPR000890">
    <property type="entry name" value="Aliphatic_acid_kin_short-chain"/>
</dbReference>
<keyword evidence="3 9" id="KW-0808">Transferase</keyword>
<comment type="catalytic activity">
    <reaction evidence="9">
        <text>acetate + ATP = acetyl phosphate + ADP</text>
        <dbReference type="Rhea" id="RHEA:11352"/>
        <dbReference type="ChEBI" id="CHEBI:22191"/>
        <dbReference type="ChEBI" id="CHEBI:30089"/>
        <dbReference type="ChEBI" id="CHEBI:30616"/>
        <dbReference type="ChEBI" id="CHEBI:456216"/>
        <dbReference type="EC" id="2.7.2.1"/>
    </reaction>
</comment>
<feature type="binding site" evidence="9">
    <location>
        <begin position="334"/>
        <end position="338"/>
    </location>
    <ligand>
        <name>ATP</name>
        <dbReference type="ChEBI" id="CHEBI:30616"/>
    </ligand>
</feature>
<comment type="pathway">
    <text evidence="9">Metabolic intermediate biosynthesis; acetyl-CoA biosynthesis; acetyl-CoA from acetate: step 1/2.</text>
</comment>
<accession>A0A4D6YKZ1</accession>
<dbReference type="PROSITE" id="PS01075">
    <property type="entry name" value="ACETATE_KINASE_1"/>
    <property type="match status" value="1"/>
</dbReference>
<keyword evidence="4 9" id="KW-0479">Metal-binding</keyword>
<feature type="site" description="Transition state stabilizer" evidence="9">
    <location>
        <position position="182"/>
    </location>
</feature>
<dbReference type="EC" id="2.7.2.1" evidence="9"/>
<feature type="binding site" evidence="9">
    <location>
        <position position="17"/>
    </location>
    <ligand>
        <name>ATP</name>
        <dbReference type="ChEBI" id="CHEBI:30616"/>
    </ligand>
</feature>
<keyword evidence="7 9" id="KW-0067">ATP-binding</keyword>
<keyword evidence="8 9" id="KW-0460">Magnesium</keyword>
<dbReference type="PANTHER" id="PTHR21060:SF21">
    <property type="entry name" value="ACETATE KINASE"/>
    <property type="match status" value="1"/>
</dbReference>
<dbReference type="AlphaFoldDB" id="A0A4D6YKZ1"/>
<evidence type="ECO:0000256" key="9">
    <source>
        <dbReference type="HAMAP-Rule" id="MF_00020"/>
    </source>
</evidence>
<comment type="cofactor">
    <cofactor evidence="9">
        <name>Mg(2+)</name>
        <dbReference type="ChEBI" id="CHEBI:18420"/>
    </cofactor>
    <cofactor evidence="9">
        <name>Mn(2+)</name>
        <dbReference type="ChEBI" id="CHEBI:29035"/>
    </cofactor>
    <text evidence="9">Mg(2+). Can also accept Mn(2+).</text>
</comment>
<dbReference type="InterPro" id="IPR023865">
    <property type="entry name" value="Aliphatic_acid_kinase_CS"/>
</dbReference>
<organism evidence="11 12">
    <name type="scientific">Buchnera aphidicola</name>
    <name type="common">Stegophylla sp.</name>
    <dbReference type="NCBI Taxonomy" id="2315800"/>
    <lineage>
        <taxon>Bacteria</taxon>
        <taxon>Pseudomonadati</taxon>
        <taxon>Pseudomonadota</taxon>
        <taxon>Gammaproteobacteria</taxon>
        <taxon>Enterobacterales</taxon>
        <taxon>Erwiniaceae</taxon>
        <taxon>Buchnera</taxon>
    </lineage>
</organism>
<dbReference type="InterPro" id="IPR004372">
    <property type="entry name" value="Ac/propionate_kinase"/>
</dbReference>
<dbReference type="Gene3D" id="3.30.420.40">
    <property type="match status" value="2"/>
</dbReference>
<keyword evidence="12" id="KW-1185">Reference proteome</keyword>
<dbReference type="OrthoDB" id="9802453at2"/>
<dbReference type="GO" id="GO:0005829">
    <property type="term" value="C:cytosol"/>
    <property type="evidence" value="ECO:0007669"/>
    <property type="project" value="TreeGrafter"/>
</dbReference>
<dbReference type="NCBIfam" id="TIGR00016">
    <property type="entry name" value="ackA"/>
    <property type="match status" value="1"/>
</dbReference>
<feature type="site" description="Transition state stabilizer" evidence="9">
    <location>
        <position position="243"/>
    </location>
</feature>
<evidence type="ECO:0000256" key="10">
    <source>
        <dbReference type="RuleBase" id="RU003835"/>
    </source>
</evidence>
<keyword evidence="2 9" id="KW-0963">Cytoplasm</keyword>
<comment type="subunit">
    <text evidence="9">Homodimer.</text>
</comment>
<sequence>MLNDLVLVLNFGSSSLKFAILNPDTERKYVFGLVERLYLSYSFVTWYYQRFKYHTIIGNNISHIQSLEFIINHIFYINKKIVCNIQFIGHRVVHGGKKITESKIINSCIIQEIENNIIYAPLHNPINLLGIKSAIKYFPHLSKKNVAVFDTSFFRDMPETSYLYALPYSFYIKYGVRRYGAHGMSHYYVSKIASEILKIQFDTFNVITCHLGNGSSVSVIVNGICVDTSMGFTPMEGLVMGTRSGDLDPAIIFFMHMVLGMTIDEIQHILIKKSGILGLSGGVTSDFRYIEKNYYREIASKRSVDIFCHRLSKYIASYTTLLDGRLDAIIFTGGIGENSILVRQLTMIKLFMIGIRLDMQLNQCLQPGQYGFINKKDTTPVLVIPTNEELIIAQETVKCFR</sequence>
<feature type="binding site" evidence="9">
    <location>
        <begin position="286"/>
        <end position="288"/>
    </location>
    <ligand>
        <name>ATP</name>
        <dbReference type="ChEBI" id="CHEBI:30616"/>
    </ligand>
</feature>
<dbReference type="GO" id="GO:0005524">
    <property type="term" value="F:ATP binding"/>
    <property type="evidence" value="ECO:0007669"/>
    <property type="project" value="UniProtKB-KW"/>
</dbReference>
<dbReference type="GO" id="GO:0000287">
    <property type="term" value="F:magnesium ion binding"/>
    <property type="evidence" value="ECO:0007669"/>
    <property type="project" value="UniProtKB-UniRule"/>
</dbReference>
<gene>
    <name evidence="9" type="primary">ackA</name>
    <name evidence="11" type="ORF">D9V79_00595</name>
</gene>
<feature type="binding site" evidence="9">
    <location>
        <position position="10"/>
    </location>
    <ligand>
        <name>Mg(2+)</name>
        <dbReference type="ChEBI" id="CHEBI:18420"/>
    </ligand>
</feature>
<reference evidence="11 12" key="1">
    <citation type="submission" date="2018-10" db="EMBL/GenBank/DDBJ databases">
        <title>Comparative functional genomics of the obligate endosymbiont Buchnera aphidicola.</title>
        <authorList>
            <person name="Chong R.A."/>
        </authorList>
    </citation>
    <scope>NUCLEOTIDE SEQUENCE [LARGE SCALE GENOMIC DNA]</scope>
    <source>
        <strain evidence="11 12">Ssp</strain>
    </source>
</reference>
<dbReference type="Proteomes" id="UP000298636">
    <property type="component" value="Chromosome"/>
</dbReference>
<feature type="active site" description="Proton donor/acceptor" evidence="9">
    <location>
        <position position="150"/>
    </location>
</feature>
<evidence type="ECO:0000313" key="11">
    <source>
        <dbReference type="EMBL" id="QCI26308.1"/>
    </source>
</evidence>
<evidence type="ECO:0000256" key="7">
    <source>
        <dbReference type="ARBA" id="ARBA00022840"/>
    </source>
</evidence>
<dbReference type="PANTHER" id="PTHR21060">
    <property type="entry name" value="ACETATE KINASE"/>
    <property type="match status" value="1"/>
</dbReference>
<dbReference type="RefSeq" id="WP_158351677.1">
    <property type="nucleotide sequence ID" value="NZ_CP032998.1"/>
</dbReference>
<feature type="binding site" evidence="9">
    <location>
        <position position="91"/>
    </location>
    <ligand>
        <name>substrate</name>
    </ligand>
</feature>
<dbReference type="SUPFAM" id="SSF53067">
    <property type="entry name" value="Actin-like ATPase domain"/>
    <property type="match status" value="2"/>
</dbReference>
<dbReference type="PIRSF" id="PIRSF000722">
    <property type="entry name" value="Acetate_prop_kin"/>
    <property type="match status" value="1"/>
</dbReference>
<dbReference type="GO" id="GO:0006083">
    <property type="term" value="P:acetate metabolic process"/>
    <property type="evidence" value="ECO:0007669"/>
    <property type="project" value="TreeGrafter"/>
</dbReference>
<dbReference type="PRINTS" id="PR00471">
    <property type="entry name" value="ACETATEKNASE"/>
</dbReference>
<evidence type="ECO:0000256" key="4">
    <source>
        <dbReference type="ARBA" id="ARBA00022723"/>
    </source>
</evidence>
<proteinExistence type="inferred from homology"/>
<evidence type="ECO:0000256" key="2">
    <source>
        <dbReference type="ARBA" id="ARBA00022490"/>
    </source>
</evidence>
<dbReference type="InterPro" id="IPR043129">
    <property type="entry name" value="ATPase_NBD"/>
</dbReference>
<feature type="binding site" evidence="9">
    <location>
        <begin position="210"/>
        <end position="214"/>
    </location>
    <ligand>
        <name>ATP</name>
        <dbReference type="ChEBI" id="CHEBI:30616"/>
    </ligand>
</feature>
<comment type="similarity">
    <text evidence="1 9 10">Belongs to the acetokinase family.</text>
</comment>
<dbReference type="UniPathway" id="UPA00340">
    <property type="reaction ID" value="UER00458"/>
</dbReference>
<evidence type="ECO:0000256" key="6">
    <source>
        <dbReference type="ARBA" id="ARBA00022777"/>
    </source>
</evidence>
<name>A0A4D6YKZ1_9GAMM</name>
<evidence type="ECO:0000313" key="12">
    <source>
        <dbReference type="Proteomes" id="UP000298636"/>
    </source>
</evidence>
<dbReference type="GO" id="GO:0008776">
    <property type="term" value="F:acetate kinase activity"/>
    <property type="evidence" value="ECO:0007669"/>
    <property type="project" value="UniProtKB-UniRule"/>
</dbReference>
<evidence type="ECO:0000256" key="5">
    <source>
        <dbReference type="ARBA" id="ARBA00022741"/>
    </source>
</evidence>
<dbReference type="Pfam" id="PF00871">
    <property type="entry name" value="Acetate_kinase"/>
    <property type="match status" value="1"/>
</dbReference>
<comment type="function">
    <text evidence="9">Catalyzes the formation of acetyl phosphate from acetate and ATP. Can also catalyze the reverse reaction.</text>
</comment>
<keyword evidence="6 9" id="KW-0418">Kinase</keyword>
<evidence type="ECO:0000256" key="8">
    <source>
        <dbReference type="ARBA" id="ARBA00022842"/>
    </source>
</evidence>
<feature type="binding site" evidence="9">
    <location>
        <position position="388"/>
    </location>
    <ligand>
        <name>Mg(2+)</name>
        <dbReference type="ChEBI" id="CHEBI:18420"/>
    </ligand>
</feature>
<dbReference type="EMBL" id="CP032998">
    <property type="protein sequence ID" value="QCI26308.1"/>
    <property type="molecule type" value="Genomic_DNA"/>
</dbReference>
<dbReference type="PROSITE" id="PS01076">
    <property type="entry name" value="ACETATE_KINASE_2"/>
    <property type="match status" value="1"/>
</dbReference>